<evidence type="ECO:0000313" key="3">
    <source>
        <dbReference type="Proteomes" id="UP001059596"/>
    </source>
</evidence>
<proteinExistence type="predicted"/>
<feature type="region of interest" description="Disordered" evidence="1">
    <location>
        <begin position="1"/>
        <end position="25"/>
    </location>
</feature>
<gene>
    <name evidence="2" type="ORF">M5D96_012475</name>
</gene>
<keyword evidence="3" id="KW-1185">Reference proteome</keyword>
<dbReference type="EMBL" id="JAMKOV010000058">
    <property type="protein sequence ID" value="KAI8034811.1"/>
    <property type="molecule type" value="Genomic_DNA"/>
</dbReference>
<sequence length="114" mass="12086">ATGSQCQVPNVSGNQLPPAKSSMQQPIPLAEKIPAGLRPHFSKMPLMKSVVMIRATPSITATRTGSMVTPACWAICTAPRKYLSDFLALSSFPLVISQLGDSGMGKTSRVAANW</sequence>
<evidence type="ECO:0000313" key="2">
    <source>
        <dbReference type="EMBL" id="KAI8034811.1"/>
    </source>
</evidence>
<organism evidence="2 3">
    <name type="scientific">Drosophila gunungcola</name>
    <name type="common">fruit fly</name>
    <dbReference type="NCBI Taxonomy" id="103775"/>
    <lineage>
        <taxon>Eukaryota</taxon>
        <taxon>Metazoa</taxon>
        <taxon>Ecdysozoa</taxon>
        <taxon>Arthropoda</taxon>
        <taxon>Hexapoda</taxon>
        <taxon>Insecta</taxon>
        <taxon>Pterygota</taxon>
        <taxon>Neoptera</taxon>
        <taxon>Endopterygota</taxon>
        <taxon>Diptera</taxon>
        <taxon>Brachycera</taxon>
        <taxon>Muscomorpha</taxon>
        <taxon>Ephydroidea</taxon>
        <taxon>Drosophilidae</taxon>
        <taxon>Drosophila</taxon>
        <taxon>Sophophora</taxon>
    </lineage>
</organism>
<dbReference type="AlphaFoldDB" id="A0A9P9YD96"/>
<name>A0A9P9YD96_9MUSC</name>
<reference evidence="2" key="1">
    <citation type="journal article" date="2023" name="Genome Biol. Evol.">
        <title>Long-read-based Genome Assembly of Drosophila gunungcola Reveals Fewer Chemosensory Genes in Flower-breeding Species.</title>
        <authorList>
            <person name="Negi A."/>
            <person name="Liao B.Y."/>
            <person name="Yeh S.D."/>
        </authorList>
    </citation>
    <scope>NUCLEOTIDE SEQUENCE</scope>
    <source>
        <strain evidence="2">Sukarami</strain>
    </source>
</reference>
<feature type="non-terminal residue" evidence="2">
    <location>
        <position position="1"/>
    </location>
</feature>
<dbReference type="Proteomes" id="UP001059596">
    <property type="component" value="Unassembled WGS sequence"/>
</dbReference>
<accession>A0A9P9YD96</accession>
<comment type="caution">
    <text evidence="2">The sequence shown here is derived from an EMBL/GenBank/DDBJ whole genome shotgun (WGS) entry which is preliminary data.</text>
</comment>
<protein>
    <submittedName>
        <fullName evidence="2">Uncharacterized protein</fullName>
    </submittedName>
</protein>
<evidence type="ECO:0000256" key="1">
    <source>
        <dbReference type="SAM" id="MobiDB-lite"/>
    </source>
</evidence>